<proteinExistence type="predicted"/>
<dbReference type="SUPFAM" id="SSF74653">
    <property type="entry name" value="TolA/TonB C-terminal domain"/>
    <property type="match status" value="1"/>
</dbReference>
<accession>A0A1E7YUR5</accession>
<dbReference type="GO" id="GO:0016020">
    <property type="term" value="C:membrane"/>
    <property type="evidence" value="ECO:0007669"/>
    <property type="project" value="UniProtKB-SubCell"/>
</dbReference>
<feature type="non-terminal residue" evidence="5">
    <location>
        <position position="1"/>
    </location>
</feature>
<keyword evidence="4" id="KW-0472">Membrane</keyword>
<dbReference type="GO" id="GO:0043213">
    <property type="term" value="P:bacteriocin transport"/>
    <property type="evidence" value="ECO:0007669"/>
    <property type="project" value="InterPro"/>
</dbReference>
<evidence type="ECO:0000313" key="5">
    <source>
        <dbReference type="EMBL" id="OFC58096.1"/>
    </source>
</evidence>
<dbReference type="AlphaFoldDB" id="A0A1E7YUR5"/>
<name>A0A1E7YUR5_9PROT</name>
<keyword evidence="2" id="KW-0812">Transmembrane</keyword>
<evidence type="ECO:0000256" key="1">
    <source>
        <dbReference type="ARBA" id="ARBA00004167"/>
    </source>
</evidence>
<keyword evidence="3" id="KW-1133">Transmembrane helix</keyword>
<evidence type="ECO:0000256" key="3">
    <source>
        <dbReference type="ARBA" id="ARBA00022989"/>
    </source>
</evidence>
<reference evidence="5 6" key="1">
    <citation type="submission" date="2016-06" db="EMBL/GenBank/DDBJ databases">
        <title>Gene turnover analysis identifies the evolutionary adaptation of the extremophile Acidithiobacillus caldus.</title>
        <authorList>
            <person name="Zhang X."/>
        </authorList>
    </citation>
    <scope>NUCLEOTIDE SEQUENCE [LARGE SCALE GENOMIC DNA]</scope>
    <source>
        <strain evidence="5 6">S1</strain>
    </source>
</reference>
<dbReference type="EMBL" id="LZYH01000599">
    <property type="protein sequence ID" value="OFC58096.1"/>
    <property type="molecule type" value="Genomic_DNA"/>
</dbReference>
<dbReference type="Proteomes" id="UP000175707">
    <property type="component" value="Unassembled WGS sequence"/>
</dbReference>
<organism evidence="5 6">
    <name type="scientific">Acidithiobacillus caldus</name>
    <dbReference type="NCBI Taxonomy" id="33059"/>
    <lineage>
        <taxon>Bacteria</taxon>
        <taxon>Pseudomonadati</taxon>
        <taxon>Pseudomonadota</taxon>
        <taxon>Acidithiobacillia</taxon>
        <taxon>Acidithiobacillales</taxon>
        <taxon>Acidithiobacillaceae</taxon>
        <taxon>Acidithiobacillus</taxon>
    </lineage>
</organism>
<dbReference type="Pfam" id="PF13103">
    <property type="entry name" value="TonB_2"/>
    <property type="match status" value="1"/>
</dbReference>
<dbReference type="NCBIfam" id="TIGR02794">
    <property type="entry name" value="tolA_full"/>
    <property type="match status" value="1"/>
</dbReference>
<evidence type="ECO:0000256" key="2">
    <source>
        <dbReference type="ARBA" id="ARBA00022692"/>
    </source>
</evidence>
<evidence type="ECO:0000256" key="4">
    <source>
        <dbReference type="ARBA" id="ARBA00023136"/>
    </source>
</evidence>
<dbReference type="InterPro" id="IPR014161">
    <property type="entry name" value="Tol-Pal_TolA"/>
</dbReference>
<dbReference type="GO" id="GO:0019534">
    <property type="term" value="F:toxin transmembrane transporter activity"/>
    <property type="evidence" value="ECO:0007669"/>
    <property type="project" value="InterPro"/>
</dbReference>
<dbReference type="NCBIfam" id="TIGR01352">
    <property type="entry name" value="tonB_Cterm"/>
    <property type="match status" value="1"/>
</dbReference>
<gene>
    <name evidence="5" type="ORF">BAE30_09410</name>
</gene>
<protein>
    <submittedName>
        <fullName evidence="5">Protein TolA</fullName>
    </submittedName>
</protein>
<sequence length="135" mass="14586">AKAAEAARAKALRERMEAQAKLQAEANIAAARAAQAAEDQKLSALFSQEVQRRVYRQWDTNFAAALSCVVQIHLSPTGAIIGAPKILRSSGNPQFDRAVIAAVEQAAPFVPPLGLSYNAYREVNIQFNAEELNHG</sequence>
<evidence type="ECO:0000313" key="6">
    <source>
        <dbReference type="Proteomes" id="UP000175707"/>
    </source>
</evidence>
<comment type="subcellular location">
    <subcellularLocation>
        <location evidence="1">Membrane</location>
        <topology evidence="1">Single-pass membrane protein</topology>
    </subcellularLocation>
</comment>
<dbReference type="InterPro" id="IPR006260">
    <property type="entry name" value="TonB/TolA_C"/>
</dbReference>
<comment type="caution">
    <text evidence="5">The sequence shown here is derived from an EMBL/GenBank/DDBJ whole genome shotgun (WGS) entry which is preliminary data.</text>
</comment>
<dbReference type="Gene3D" id="3.30.1150.10">
    <property type="match status" value="1"/>
</dbReference>